<feature type="domain" description="Rhodanese" evidence="18">
    <location>
        <begin position="347"/>
        <end position="449"/>
    </location>
</feature>
<dbReference type="InterPro" id="IPR003137">
    <property type="entry name" value="PA_domain"/>
</dbReference>
<evidence type="ECO:0000256" key="9">
    <source>
        <dbReference type="ARBA" id="ARBA00022989"/>
    </source>
</evidence>
<evidence type="ECO:0000256" key="11">
    <source>
        <dbReference type="ARBA" id="ARBA00023157"/>
    </source>
</evidence>
<dbReference type="Pfam" id="PF00581">
    <property type="entry name" value="Rhodanese"/>
    <property type="match status" value="1"/>
</dbReference>
<dbReference type="InterPro" id="IPR013083">
    <property type="entry name" value="Znf_RING/FYVE/PHD"/>
</dbReference>
<dbReference type="InterPro" id="IPR044744">
    <property type="entry name" value="ZNRF4/RNF13/RNF167_PA"/>
</dbReference>
<evidence type="ECO:0000256" key="5">
    <source>
        <dbReference type="ARBA" id="ARBA00022729"/>
    </source>
</evidence>
<keyword evidence="9 16" id="KW-1133">Transmembrane helix</keyword>
<keyword evidence="12" id="KW-0325">Glycoprotein</keyword>
<dbReference type="Pfam" id="PF02225">
    <property type="entry name" value="PA"/>
    <property type="match status" value="1"/>
</dbReference>
<dbReference type="FunFam" id="3.30.40.10:FF:000388">
    <property type="entry name" value="Putative RING zinc finger domain superfamily protein"/>
    <property type="match status" value="1"/>
</dbReference>
<evidence type="ECO:0000256" key="8">
    <source>
        <dbReference type="ARBA" id="ARBA00022927"/>
    </source>
</evidence>
<evidence type="ECO:0000313" key="20">
    <source>
        <dbReference type="Proteomes" id="UP000325577"/>
    </source>
</evidence>
<dbReference type="SMART" id="SM00184">
    <property type="entry name" value="RING"/>
    <property type="match status" value="1"/>
</dbReference>
<evidence type="ECO:0008006" key="21">
    <source>
        <dbReference type="Google" id="ProtNLM"/>
    </source>
</evidence>
<dbReference type="PANTHER" id="PTHR44542:SF12">
    <property type="entry name" value="THIOSULFATE SULFURTRANSFERASE 18"/>
    <property type="match status" value="1"/>
</dbReference>
<dbReference type="InterPro" id="IPR036873">
    <property type="entry name" value="Rhodanese-like_dom_sf"/>
</dbReference>
<evidence type="ECO:0000256" key="7">
    <source>
        <dbReference type="ARBA" id="ARBA00022833"/>
    </source>
</evidence>
<keyword evidence="2" id="KW-0926">Vacuole</keyword>
<keyword evidence="4" id="KW-0479">Metal-binding</keyword>
<evidence type="ECO:0000256" key="10">
    <source>
        <dbReference type="ARBA" id="ARBA00023136"/>
    </source>
</evidence>
<sequence>MRRFVGFKVVTVTVTEALFGYLVFVCYGMRLTSAIVHMKALSTSFSDAPARFAVGINNSGICGALHLADPLDACSSLLNGFGYADNRSIRFALIVRGKCTFEEKIRNAQDGGFHAAIVYDDQDNRNLVSMIGNSEGIWVHAVFISNAAGETLKKHAQAEECECRIIPSLGETEWNVLILSVISLLVIVSVLAAFFFTRNRRQNQQGISHQLDSKVVEVLPRFTFSTARLSSYTGETCAICLEDYKDGESLRVLPCHHEFHASCVDSWLTKWGTFCPVCKHNMSTEASHSEAKNVLKNVLASIYKGETAAGSVSAAEIRTHQFFLMASQPSSEAEVVTVDVQAAKDLIGSGHRYLDVRTEDEFKKGHVDVENVLNIPYMFNTPEGMAKNPKFMEQVLSACSKDDRFVVGCQIGVRSAYATTDLLRADFKSVYNMGGGYVAWVENGFATKKA</sequence>
<dbReference type="SUPFAM" id="SSF57850">
    <property type="entry name" value="RING/U-box"/>
    <property type="match status" value="1"/>
</dbReference>
<dbReference type="FunFam" id="3.50.30.30:FF:000020">
    <property type="entry name" value="Receptor homology region transmembrane domain-and RING domain-containing protein 2"/>
    <property type="match status" value="1"/>
</dbReference>
<dbReference type="GO" id="GO:0032586">
    <property type="term" value="C:protein storage vacuole membrane"/>
    <property type="evidence" value="ECO:0007669"/>
    <property type="project" value="UniProtKB-SubCell"/>
</dbReference>
<protein>
    <recommendedName>
        <fullName evidence="21">RING-type domain-containing protein</fullName>
    </recommendedName>
</protein>
<dbReference type="GO" id="GO:0003824">
    <property type="term" value="F:catalytic activity"/>
    <property type="evidence" value="ECO:0007669"/>
    <property type="project" value="InterPro"/>
</dbReference>
<feature type="transmembrane region" description="Helical" evidence="16">
    <location>
        <begin position="174"/>
        <end position="196"/>
    </location>
</feature>
<dbReference type="CDD" id="cd00158">
    <property type="entry name" value="RHOD"/>
    <property type="match status" value="1"/>
</dbReference>
<dbReference type="InterPro" id="IPR001841">
    <property type="entry name" value="Znf_RING"/>
</dbReference>
<evidence type="ECO:0000256" key="13">
    <source>
        <dbReference type="ARBA" id="ARBA00046288"/>
    </source>
</evidence>
<dbReference type="GO" id="GO:0015031">
    <property type="term" value="P:protein transport"/>
    <property type="evidence" value="ECO:0007669"/>
    <property type="project" value="UniProtKB-KW"/>
</dbReference>
<evidence type="ECO:0000256" key="2">
    <source>
        <dbReference type="ARBA" id="ARBA00022554"/>
    </source>
</evidence>
<dbReference type="GO" id="GO:0012505">
    <property type="term" value="C:endomembrane system"/>
    <property type="evidence" value="ECO:0007669"/>
    <property type="project" value="UniProtKB-SubCell"/>
</dbReference>
<dbReference type="PROSITE" id="PS50206">
    <property type="entry name" value="RHODANESE_3"/>
    <property type="match status" value="1"/>
</dbReference>
<dbReference type="CDD" id="cd02123">
    <property type="entry name" value="PA_C_RZF_like"/>
    <property type="match status" value="1"/>
</dbReference>
<evidence type="ECO:0000256" key="16">
    <source>
        <dbReference type="SAM" id="Phobius"/>
    </source>
</evidence>
<dbReference type="GO" id="GO:0008270">
    <property type="term" value="F:zinc ion binding"/>
    <property type="evidence" value="ECO:0007669"/>
    <property type="project" value="UniProtKB-KW"/>
</dbReference>
<evidence type="ECO:0000256" key="1">
    <source>
        <dbReference type="ARBA" id="ARBA00022448"/>
    </source>
</evidence>
<dbReference type="SMART" id="SM00450">
    <property type="entry name" value="RHOD"/>
    <property type="match status" value="1"/>
</dbReference>
<evidence type="ECO:0000256" key="12">
    <source>
        <dbReference type="ARBA" id="ARBA00023180"/>
    </source>
</evidence>
<dbReference type="SUPFAM" id="SSF52025">
    <property type="entry name" value="PA domain"/>
    <property type="match status" value="1"/>
</dbReference>
<dbReference type="AlphaFoldDB" id="A0A5J5ALM4"/>
<keyword evidence="3 16" id="KW-0812">Transmembrane</keyword>
<dbReference type="SUPFAM" id="SSF52821">
    <property type="entry name" value="Rhodanese/Cell cycle control phosphatase"/>
    <property type="match status" value="1"/>
</dbReference>
<evidence type="ECO:0000256" key="15">
    <source>
        <dbReference type="PROSITE-ProRule" id="PRU00175"/>
    </source>
</evidence>
<dbReference type="InterPro" id="IPR001763">
    <property type="entry name" value="Rhodanese-like_dom"/>
</dbReference>
<evidence type="ECO:0000256" key="4">
    <source>
        <dbReference type="ARBA" id="ARBA00022723"/>
    </source>
</evidence>
<dbReference type="Gene3D" id="3.30.40.10">
    <property type="entry name" value="Zinc/RING finger domain, C3HC4 (zinc finger)"/>
    <property type="match status" value="1"/>
</dbReference>
<feature type="transmembrane region" description="Helical" evidence="16">
    <location>
        <begin position="6"/>
        <end position="29"/>
    </location>
</feature>
<evidence type="ECO:0000259" key="17">
    <source>
        <dbReference type="PROSITE" id="PS50089"/>
    </source>
</evidence>
<evidence type="ECO:0000313" key="19">
    <source>
        <dbReference type="EMBL" id="KAA8531985.1"/>
    </source>
</evidence>
<gene>
    <name evidence="19" type="ORF">F0562_006873</name>
</gene>
<keyword evidence="8" id="KW-0653">Protein transport</keyword>
<proteinExistence type="predicted"/>
<keyword evidence="11" id="KW-1015">Disulfide bond</keyword>
<keyword evidence="7" id="KW-0862">Zinc</keyword>
<comment type="subcellular location">
    <subcellularLocation>
        <location evidence="13">Endomembrane system</location>
        <topology evidence="13">Single-pass type I membrane protein</topology>
    </subcellularLocation>
    <subcellularLocation>
        <location evidence="14">Protein storage vacuole membrane</location>
    </subcellularLocation>
</comment>
<dbReference type="Pfam" id="PF13639">
    <property type="entry name" value="zf-RING_2"/>
    <property type="match status" value="1"/>
</dbReference>
<evidence type="ECO:0000256" key="3">
    <source>
        <dbReference type="ARBA" id="ARBA00022692"/>
    </source>
</evidence>
<dbReference type="Gene3D" id="3.50.30.30">
    <property type="match status" value="1"/>
</dbReference>
<organism evidence="19 20">
    <name type="scientific">Nyssa sinensis</name>
    <dbReference type="NCBI Taxonomy" id="561372"/>
    <lineage>
        <taxon>Eukaryota</taxon>
        <taxon>Viridiplantae</taxon>
        <taxon>Streptophyta</taxon>
        <taxon>Embryophyta</taxon>
        <taxon>Tracheophyta</taxon>
        <taxon>Spermatophyta</taxon>
        <taxon>Magnoliopsida</taxon>
        <taxon>eudicotyledons</taxon>
        <taxon>Gunneridae</taxon>
        <taxon>Pentapetalae</taxon>
        <taxon>asterids</taxon>
        <taxon>Cornales</taxon>
        <taxon>Nyssaceae</taxon>
        <taxon>Nyssa</taxon>
    </lineage>
</organism>
<dbReference type="InterPro" id="IPR044684">
    <property type="entry name" value="STR17/STR18/HARC1-like"/>
</dbReference>
<dbReference type="Gene3D" id="3.40.250.10">
    <property type="entry name" value="Rhodanese-like domain"/>
    <property type="match status" value="1"/>
</dbReference>
<keyword evidence="1" id="KW-0813">Transport</keyword>
<dbReference type="OrthoDB" id="8062037at2759"/>
<keyword evidence="10 16" id="KW-0472">Membrane</keyword>
<dbReference type="EMBL" id="CM018043">
    <property type="protein sequence ID" value="KAA8531985.1"/>
    <property type="molecule type" value="Genomic_DNA"/>
</dbReference>
<keyword evidence="5" id="KW-0732">Signal</keyword>
<evidence type="ECO:0000259" key="18">
    <source>
        <dbReference type="PROSITE" id="PS50206"/>
    </source>
</evidence>
<accession>A0A5J5ALM4</accession>
<dbReference type="PROSITE" id="PS50089">
    <property type="entry name" value="ZF_RING_2"/>
    <property type="match status" value="1"/>
</dbReference>
<keyword evidence="6 15" id="KW-0863">Zinc-finger</keyword>
<feature type="domain" description="RING-type" evidence="17">
    <location>
        <begin position="237"/>
        <end position="279"/>
    </location>
</feature>
<name>A0A5J5ALM4_9ASTE</name>
<dbReference type="InterPro" id="IPR046450">
    <property type="entry name" value="PA_dom_sf"/>
</dbReference>
<dbReference type="Proteomes" id="UP000325577">
    <property type="component" value="Linkage Group LG2"/>
</dbReference>
<evidence type="ECO:0000256" key="14">
    <source>
        <dbReference type="ARBA" id="ARBA00060484"/>
    </source>
</evidence>
<reference evidence="19 20" key="1">
    <citation type="submission" date="2019-09" db="EMBL/GenBank/DDBJ databases">
        <title>A chromosome-level genome assembly of the Chinese tupelo Nyssa sinensis.</title>
        <authorList>
            <person name="Yang X."/>
            <person name="Kang M."/>
            <person name="Yang Y."/>
            <person name="Xiong H."/>
            <person name="Wang M."/>
            <person name="Zhang Z."/>
            <person name="Wang Z."/>
            <person name="Wu H."/>
            <person name="Ma T."/>
            <person name="Liu J."/>
            <person name="Xi Z."/>
        </authorList>
    </citation>
    <scope>NUCLEOTIDE SEQUENCE [LARGE SCALE GENOMIC DNA]</scope>
    <source>
        <strain evidence="19">J267</strain>
        <tissue evidence="19">Leaf</tissue>
    </source>
</reference>
<keyword evidence="20" id="KW-1185">Reference proteome</keyword>
<evidence type="ECO:0000256" key="6">
    <source>
        <dbReference type="ARBA" id="ARBA00022771"/>
    </source>
</evidence>
<dbReference type="PANTHER" id="PTHR44542">
    <property type="entry name" value="THIOSULFATE SULFURTRANSFERASE 18"/>
    <property type="match status" value="1"/>
</dbReference>